<keyword evidence="3" id="KW-1185">Reference proteome</keyword>
<evidence type="ECO:0000313" key="2">
    <source>
        <dbReference type="EMBL" id="KAF2402806.1"/>
    </source>
</evidence>
<organism evidence="2 3">
    <name type="scientific">Trichodelitschia bisporula</name>
    <dbReference type="NCBI Taxonomy" id="703511"/>
    <lineage>
        <taxon>Eukaryota</taxon>
        <taxon>Fungi</taxon>
        <taxon>Dikarya</taxon>
        <taxon>Ascomycota</taxon>
        <taxon>Pezizomycotina</taxon>
        <taxon>Dothideomycetes</taxon>
        <taxon>Dothideomycetes incertae sedis</taxon>
        <taxon>Phaeotrichales</taxon>
        <taxon>Phaeotrichaceae</taxon>
        <taxon>Trichodelitschia</taxon>
    </lineage>
</organism>
<evidence type="ECO:0000313" key="3">
    <source>
        <dbReference type="Proteomes" id="UP000799640"/>
    </source>
</evidence>
<feature type="compositionally biased region" description="Polar residues" evidence="1">
    <location>
        <begin position="107"/>
        <end position="123"/>
    </location>
</feature>
<feature type="compositionally biased region" description="Low complexity" evidence="1">
    <location>
        <begin position="55"/>
        <end position="68"/>
    </location>
</feature>
<reference evidence="2" key="1">
    <citation type="journal article" date="2020" name="Stud. Mycol.">
        <title>101 Dothideomycetes genomes: a test case for predicting lifestyles and emergence of pathogens.</title>
        <authorList>
            <person name="Haridas S."/>
            <person name="Albert R."/>
            <person name="Binder M."/>
            <person name="Bloem J."/>
            <person name="Labutti K."/>
            <person name="Salamov A."/>
            <person name="Andreopoulos B."/>
            <person name="Baker S."/>
            <person name="Barry K."/>
            <person name="Bills G."/>
            <person name="Bluhm B."/>
            <person name="Cannon C."/>
            <person name="Castanera R."/>
            <person name="Culley D."/>
            <person name="Daum C."/>
            <person name="Ezra D."/>
            <person name="Gonzalez J."/>
            <person name="Henrissat B."/>
            <person name="Kuo A."/>
            <person name="Liang C."/>
            <person name="Lipzen A."/>
            <person name="Lutzoni F."/>
            <person name="Magnuson J."/>
            <person name="Mondo S."/>
            <person name="Nolan M."/>
            <person name="Ohm R."/>
            <person name="Pangilinan J."/>
            <person name="Park H.-J."/>
            <person name="Ramirez L."/>
            <person name="Alfaro M."/>
            <person name="Sun H."/>
            <person name="Tritt A."/>
            <person name="Yoshinaga Y."/>
            <person name="Zwiers L.-H."/>
            <person name="Turgeon B."/>
            <person name="Goodwin S."/>
            <person name="Spatafora J."/>
            <person name="Crous P."/>
            <person name="Grigoriev I."/>
        </authorList>
    </citation>
    <scope>NUCLEOTIDE SEQUENCE</scope>
    <source>
        <strain evidence="2">CBS 262.69</strain>
    </source>
</reference>
<accession>A0A6G1I3V2</accession>
<feature type="compositionally biased region" description="Polar residues" evidence="1">
    <location>
        <begin position="44"/>
        <end position="54"/>
    </location>
</feature>
<gene>
    <name evidence="2" type="ORF">EJ06DRAFT_554377</name>
</gene>
<dbReference type="EMBL" id="ML996690">
    <property type="protein sequence ID" value="KAF2402806.1"/>
    <property type="molecule type" value="Genomic_DNA"/>
</dbReference>
<sequence length="151" mass="15357">MQPSRLTSPQSNASQAPLIIQGEDALRTTPAPTVPSTSSERQEPPSSVPTGPSSNPTATPAQNANTTAGRRAVDIPTTTMSESARPGSSVAYPTVEFAAGSMGSGGPTSRESGQTPSSVNSGRNVEVVIIPGGDLKDGEPRSSAHKGGYWP</sequence>
<dbReference type="Proteomes" id="UP000799640">
    <property type="component" value="Unassembled WGS sequence"/>
</dbReference>
<dbReference type="AlphaFoldDB" id="A0A6G1I3V2"/>
<feature type="region of interest" description="Disordered" evidence="1">
    <location>
        <begin position="1"/>
        <end position="151"/>
    </location>
</feature>
<name>A0A6G1I3V2_9PEZI</name>
<protein>
    <submittedName>
        <fullName evidence="2">Uncharacterized protein</fullName>
    </submittedName>
</protein>
<proteinExistence type="predicted"/>
<feature type="compositionally biased region" description="Polar residues" evidence="1">
    <location>
        <begin position="1"/>
        <end position="15"/>
    </location>
</feature>
<evidence type="ECO:0000256" key="1">
    <source>
        <dbReference type="SAM" id="MobiDB-lite"/>
    </source>
</evidence>
<feature type="compositionally biased region" description="Low complexity" evidence="1">
    <location>
        <begin position="28"/>
        <end position="39"/>
    </location>
</feature>